<comment type="caution">
    <text evidence="1">The sequence shown here is derived from an EMBL/GenBank/DDBJ whole genome shotgun (WGS) entry which is preliminary data.</text>
</comment>
<dbReference type="RefSeq" id="WP_148323138.1">
    <property type="nucleotide sequence ID" value="NZ_JACJLL010000064.1"/>
</dbReference>
<accession>A0ABS2FHP2</accession>
<evidence type="ECO:0000313" key="1">
    <source>
        <dbReference type="EMBL" id="MBM6819807.1"/>
    </source>
</evidence>
<proteinExistence type="predicted"/>
<evidence type="ECO:0000313" key="2">
    <source>
        <dbReference type="Proteomes" id="UP000767334"/>
    </source>
</evidence>
<sequence>MKDIIVSTKDEFIFKNKLYDEIAIKSVVKKEIDLFIFEENILIKEFENIKKDKEAVVEKIVREEFGDENDILIHYEHDKKRKKLYLYSMGNGRRVKNIINEAKDLRIKPIQFYIKEIVESKIKKLRNYIIIIELREIIYSLYIKENFIIKSFMKNKNDFILSDELNDLETGSTVIMSKEVEDIIPEEIKYKLHIIYLEIGEIINEKVFKV</sequence>
<gene>
    <name evidence="1" type="ORF">H6A19_10740</name>
</gene>
<name>A0ABS2FHP2_9CLOT</name>
<dbReference type="EMBL" id="JACJLL010000064">
    <property type="protein sequence ID" value="MBM6819807.1"/>
    <property type="molecule type" value="Genomic_DNA"/>
</dbReference>
<protein>
    <submittedName>
        <fullName evidence="1">Uncharacterized protein</fullName>
    </submittedName>
</protein>
<keyword evidence="2" id="KW-1185">Reference proteome</keyword>
<organism evidence="1 2">
    <name type="scientific">Clostridium saudiense</name>
    <dbReference type="NCBI Taxonomy" id="1414720"/>
    <lineage>
        <taxon>Bacteria</taxon>
        <taxon>Bacillati</taxon>
        <taxon>Bacillota</taxon>
        <taxon>Clostridia</taxon>
        <taxon>Eubacteriales</taxon>
        <taxon>Clostridiaceae</taxon>
        <taxon>Clostridium</taxon>
    </lineage>
</organism>
<dbReference type="Proteomes" id="UP000767334">
    <property type="component" value="Unassembled WGS sequence"/>
</dbReference>
<reference evidence="1 2" key="1">
    <citation type="journal article" date="2021" name="Sci. Rep.">
        <title>The distribution of antibiotic resistance genes in chicken gut microbiota commensals.</title>
        <authorList>
            <person name="Juricova H."/>
            <person name="Matiasovicova J."/>
            <person name="Kubasova T."/>
            <person name="Cejkova D."/>
            <person name="Rychlik I."/>
        </authorList>
    </citation>
    <scope>NUCLEOTIDE SEQUENCE [LARGE SCALE GENOMIC DNA]</scope>
    <source>
        <strain evidence="1 2">An435</strain>
    </source>
</reference>